<dbReference type="Proteomes" id="UP000694395">
    <property type="component" value="Chromosome 28"/>
</dbReference>
<evidence type="ECO:0000256" key="8">
    <source>
        <dbReference type="SAM" id="SignalP"/>
    </source>
</evidence>
<comment type="caution">
    <text evidence="6">Lacks conserved residue(s) required for the propagation of feature annotation.</text>
</comment>
<organism evidence="10 11">
    <name type="scientific">Oncorhynchus mykiss</name>
    <name type="common">Rainbow trout</name>
    <name type="synonym">Salmo gairdneri</name>
    <dbReference type="NCBI Taxonomy" id="8022"/>
    <lineage>
        <taxon>Eukaryota</taxon>
        <taxon>Metazoa</taxon>
        <taxon>Chordata</taxon>
        <taxon>Craniata</taxon>
        <taxon>Vertebrata</taxon>
        <taxon>Euteleostomi</taxon>
        <taxon>Actinopterygii</taxon>
        <taxon>Neopterygii</taxon>
        <taxon>Teleostei</taxon>
        <taxon>Protacanthopterygii</taxon>
        <taxon>Salmoniformes</taxon>
        <taxon>Salmonidae</taxon>
        <taxon>Salmoninae</taxon>
        <taxon>Oncorhynchus</taxon>
    </lineage>
</organism>
<dbReference type="SMART" id="SM00560">
    <property type="entry name" value="LamGL"/>
    <property type="match status" value="1"/>
</dbReference>
<dbReference type="Gene3D" id="3.40.390.10">
    <property type="entry name" value="Collagenase (Catalytic Domain)"/>
    <property type="match status" value="1"/>
</dbReference>
<dbReference type="InterPro" id="IPR011936">
    <property type="entry name" value="Myxo_disulph_rpt"/>
</dbReference>
<evidence type="ECO:0000259" key="9">
    <source>
        <dbReference type="PROSITE" id="PS50923"/>
    </source>
</evidence>
<dbReference type="InterPro" id="IPR000436">
    <property type="entry name" value="Sushi_SCR_CCP_dom"/>
</dbReference>
<keyword evidence="2 8" id="KW-0732">Signal</keyword>
<dbReference type="GeneID" id="110508184"/>
<feature type="domain" description="Sushi" evidence="9">
    <location>
        <begin position="1385"/>
        <end position="1453"/>
    </location>
</feature>
<protein>
    <submittedName>
        <fullName evidence="10">Pappalysin 2</fullName>
    </submittedName>
</protein>
<evidence type="ECO:0000256" key="6">
    <source>
        <dbReference type="PROSITE-ProRule" id="PRU00302"/>
    </source>
</evidence>
<dbReference type="InterPro" id="IPR043543">
    <property type="entry name" value="PAPPA/PAPPA2"/>
</dbReference>
<evidence type="ECO:0000256" key="3">
    <source>
        <dbReference type="ARBA" id="ARBA00022737"/>
    </source>
</evidence>
<dbReference type="SUPFAM" id="SSF49899">
    <property type="entry name" value="Concanavalin A-like lectins/glucanases"/>
    <property type="match status" value="1"/>
</dbReference>
<dbReference type="PANTHER" id="PTHR46130">
    <property type="entry name" value="LAMGL DOMAIN-CONTAINING PROTEIN"/>
    <property type="match status" value="1"/>
</dbReference>
<dbReference type="OrthoDB" id="536211at2759"/>
<dbReference type="Pfam" id="PF25900">
    <property type="entry name" value="PAPPA"/>
    <property type="match status" value="1"/>
</dbReference>
<evidence type="ECO:0000256" key="2">
    <source>
        <dbReference type="ARBA" id="ARBA00022729"/>
    </source>
</evidence>
<gene>
    <name evidence="10" type="primary">pappa2</name>
</gene>
<evidence type="ECO:0000313" key="10">
    <source>
        <dbReference type="Ensembl" id="ENSOMYP00000103912.2"/>
    </source>
</evidence>
<feature type="signal peptide" evidence="8">
    <location>
        <begin position="1"/>
        <end position="24"/>
    </location>
</feature>
<dbReference type="InterPro" id="IPR008754">
    <property type="entry name" value="Peptidase_M43"/>
</dbReference>
<name>A0A8C7V207_ONCMY</name>
<dbReference type="InterPro" id="IPR013320">
    <property type="entry name" value="ConA-like_dom_sf"/>
</dbReference>
<dbReference type="Ensembl" id="ENSOMYT00000112677.2">
    <property type="protein sequence ID" value="ENSOMYP00000103912.2"/>
    <property type="gene ID" value="ENSOMYG00000046707.2"/>
</dbReference>
<evidence type="ECO:0000256" key="7">
    <source>
        <dbReference type="SAM" id="MobiDB-lite"/>
    </source>
</evidence>
<dbReference type="Gene3D" id="2.60.120.200">
    <property type="match status" value="1"/>
</dbReference>
<feature type="region of interest" description="Disordered" evidence="7">
    <location>
        <begin position="111"/>
        <end position="220"/>
    </location>
</feature>
<dbReference type="SUPFAM" id="SSF57535">
    <property type="entry name" value="Complement control module/SCR domain"/>
    <property type="match status" value="4"/>
</dbReference>
<dbReference type="Pfam" id="PF00084">
    <property type="entry name" value="Sushi"/>
    <property type="match status" value="2"/>
</dbReference>
<keyword evidence="3" id="KW-0677">Repeat</keyword>
<dbReference type="GO" id="GO:0004222">
    <property type="term" value="F:metalloendopeptidase activity"/>
    <property type="evidence" value="ECO:0007669"/>
    <property type="project" value="TreeGrafter"/>
</dbReference>
<evidence type="ECO:0000313" key="11">
    <source>
        <dbReference type="Proteomes" id="UP000694395"/>
    </source>
</evidence>
<feature type="chain" id="PRO_5035458962" evidence="8">
    <location>
        <begin position="25"/>
        <end position="1794"/>
    </location>
</feature>
<dbReference type="InterPro" id="IPR035976">
    <property type="entry name" value="Sushi/SCR/CCP_sf"/>
</dbReference>
<reference evidence="10" key="3">
    <citation type="submission" date="2025-09" db="UniProtKB">
        <authorList>
            <consortium name="Ensembl"/>
        </authorList>
    </citation>
    <scope>IDENTIFICATION</scope>
</reference>
<evidence type="ECO:0000256" key="5">
    <source>
        <dbReference type="ARBA" id="ARBA00023180"/>
    </source>
</evidence>
<reference evidence="10" key="2">
    <citation type="submission" date="2025-08" db="UniProtKB">
        <authorList>
            <consortium name="Ensembl"/>
        </authorList>
    </citation>
    <scope>IDENTIFICATION</scope>
</reference>
<keyword evidence="5" id="KW-0325">Glycoprotein</keyword>
<keyword evidence="4" id="KW-1015">Disulfide bond</keyword>
<dbReference type="Pfam" id="PF13948">
    <property type="entry name" value="DUF4215"/>
    <property type="match status" value="1"/>
</dbReference>
<dbReference type="PANTHER" id="PTHR46130:SF1">
    <property type="entry name" value="PAPPALYSIN-2"/>
    <property type="match status" value="1"/>
</dbReference>
<dbReference type="Pfam" id="PF13385">
    <property type="entry name" value="Laminin_G_3"/>
    <property type="match status" value="1"/>
</dbReference>
<dbReference type="CDD" id="cd00033">
    <property type="entry name" value="CCP"/>
    <property type="match status" value="3"/>
</dbReference>
<dbReference type="GO" id="GO:0007166">
    <property type="term" value="P:cell surface receptor signaling pathway"/>
    <property type="evidence" value="ECO:0007669"/>
    <property type="project" value="TreeGrafter"/>
</dbReference>
<dbReference type="GO" id="GO:0006508">
    <property type="term" value="P:proteolysis"/>
    <property type="evidence" value="ECO:0007669"/>
    <property type="project" value="TreeGrafter"/>
</dbReference>
<dbReference type="InterPro" id="IPR024079">
    <property type="entry name" value="MetalloPept_cat_dom_sf"/>
</dbReference>
<feature type="domain" description="Sushi" evidence="9">
    <location>
        <begin position="1454"/>
        <end position="1515"/>
    </location>
</feature>
<dbReference type="SMART" id="SM00004">
    <property type="entry name" value="NL"/>
    <property type="match status" value="2"/>
</dbReference>
<keyword evidence="6" id="KW-0768">Sushi</keyword>
<dbReference type="InterPro" id="IPR058897">
    <property type="entry name" value="PAPPA_SD_C"/>
</dbReference>
<dbReference type="SMART" id="SM00032">
    <property type="entry name" value="CCP"/>
    <property type="match status" value="4"/>
</dbReference>
<reference evidence="10" key="1">
    <citation type="submission" date="2020-07" db="EMBL/GenBank/DDBJ databases">
        <title>A long reads based de novo assembly of the rainbow trout Arlee double haploid line genome.</title>
        <authorList>
            <person name="Gao G."/>
            <person name="Palti Y."/>
        </authorList>
    </citation>
    <scope>NUCLEOTIDE SEQUENCE [LARGE SCALE GENOMIC DNA]</scope>
</reference>
<dbReference type="CTD" id="60676"/>
<evidence type="ECO:0000256" key="1">
    <source>
        <dbReference type="ARBA" id="ARBA00008721"/>
    </source>
</evidence>
<dbReference type="InterPro" id="IPR000800">
    <property type="entry name" value="Notch_dom"/>
</dbReference>
<dbReference type="KEGG" id="omy:110508184"/>
<dbReference type="NCBIfam" id="TIGR02232">
    <property type="entry name" value="myxo_disulf_rpt"/>
    <property type="match status" value="1"/>
</dbReference>
<sequence>MLCLRLLAVVLIMINTWLLNSAQSDHIQKFKRTLAQRADSEVAHLASEQCRSTRQPRQVTYSASVLHLPPVAHPSRYTTRQRGFYHIGPIEKSSCSGGCNYDANSNPGLHSASHWGNGEKKVNRGNSEAVLPKDKEGRHVKSMGMVSSPHLDSSRKPPSQPEVTVDSNSDSDKPEVDGVLSEGPDKQLPLKKQQRVPTDTPTFHRRVRRSLAVSNDEDSRAAFPESIVNSRGIFPTFRQHSDYSAESEDYPGDQEGPPNPGPARMLWGAQIPDVHPKWMSALYFNGQKEQLRVNPAAGIQLPRAKFSVELWVKPEGGQTNPAIIAGVFDNCSYSLSEKGWSVGIRTVEPGGRKDARFFFTLRTDRAPKATTIYGHQRYHPNSWTHLMASYNGHNMTLYIDGAKVAESRLQSGNLYSPFMETCRTLLLGGDQSDLGHNFRGYIGGIVLWVLPRTHEDLLKGRSQIDKREPNLALWADFSEVEQHWSPHKDGYHPSIVIIPIPELEHVSPFVPPPCGLTACDNTDIILGYNNHWQLRTEKRIRYRIVNICNDDGSRPTVSHAQIQQQHQALVEAFRSHNISLELSTHTIQNTSLRQRFILSNCQISKIGNRHCDAECDHPLTGHDGGDCLRLGPCYNWKRRDGVCNTECNSIHYDFDDGDCCDPEGTDVLKTCFDPESPDRAYMSVKELKEVLHLSSTDTLNVFFANNSAREELAGAATWPWAKEALNHQGGMVLNPSYFGTVGHNNTMIHEMGHIFGLYHVFKGVSERESCDDPCQETTPSMETGDLCADTAPTPKSKACHDPGYVNDTCGITLYQDTPYNNYMSYTDDNCTNHFTPNQVARMHCYMDLVYENWLKGRRPTPIPLKPMVIGKSSDSVSIHWLPPVRGPLHQSSPTVDSVNCRDCEADGVFHQYAYEATSPRVCDSSGYWTPEEATGPPDVYQTCEPSLQAWSPELSLYDANVTSPCPETEGCVLMLRFLHLVVPDSLTVWVTYISADNQVITNIELITDTDESLDMGPQHVFCDVPLTLHVHTEKRVAAVKLSTFDEKMEIDAVLLTSGPHNPLCSSCQPLIYRVVRQPPFSGDLVQQTLLTFTDSDIEKDMEYQYRIQVEADGLLSELSPPLLYTHGAAYCGDGLLQGTEDCDDGNLLDGDGCSKKCHMESGFNCNGEPSLCYVFEGDGMCEEFERGSSIQDCGYFTPHGYSDQWASTAAASHQDQSSCPALAATGEPSLTKLCKPQYLEMNEKLSHDIWVPCTAQSYTQTYYDEEDTVWLKVGFTQPGVAASVIIYLASDGAWPGEQCRKTVTVQLCDTGGRNHSLGSFELSCQQNPLVVNVTHNLSQPFFLTTAVILNFSSPFVAVTGVALRTSCHFSAFALTGCSRRPCQMDTCSPPQLEHASVTCSPETERTETSHCTVHCHPGFILAVLSGKGNPPFQQETELQCLNGAWDHVVSCQLIDCGPPDQSHIYFAVFSCPWGTTFGKQCSFTCNPPAMLQGDSDRLVCLDDGLWSFPEAYCKIECPEPPTVPNAKLLVPQCNGTGHDVGTVCRYKCNPGYYVTASLNTKSRKRRFLKVECVEGGQWEEGGCEPVPCPSLPAVFEGMYTCTNGRHYNSLCTLLCPHASENHTIRCTKDGRWTEEFTMCTRLAGACTPPPDVNQVQFACDESFNVGAVCYPTCSAALHDPVVLANGTTADNVKHWMLPGRVQDIVCTGMMRWHPDPKLIQCIQSCEPFGGDGWCDTINNRAYCEYDGGDCCPSTLSTRKVIPFGANCDQDECTCRDPNAEENKSKAKYLEAGLL</sequence>
<dbReference type="GeneTree" id="ENSGT00940000158543"/>
<dbReference type="SUPFAM" id="SSF55486">
    <property type="entry name" value="Metalloproteases ('zincins'), catalytic domain"/>
    <property type="match status" value="1"/>
</dbReference>
<dbReference type="RefSeq" id="XP_036822611.1">
    <property type="nucleotide sequence ID" value="XM_036966716.1"/>
</dbReference>
<dbReference type="Pfam" id="PF05572">
    <property type="entry name" value="Peptidase_M43"/>
    <property type="match status" value="1"/>
</dbReference>
<keyword evidence="11" id="KW-1185">Reference proteome</keyword>
<dbReference type="InterPro" id="IPR006558">
    <property type="entry name" value="LamG-like"/>
</dbReference>
<dbReference type="GO" id="GO:0005615">
    <property type="term" value="C:extracellular space"/>
    <property type="evidence" value="ECO:0007669"/>
    <property type="project" value="TreeGrafter"/>
</dbReference>
<dbReference type="Gene3D" id="2.10.70.10">
    <property type="entry name" value="Complement Module, domain 1"/>
    <property type="match status" value="3"/>
</dbReference>
<dbReference type="PROSITE" id="PS50923">
    <property type="entry name" value="SUSHI"/>
    <property type="match status" value="2"/>
</dbReference>
<dbReference type="FunFam" id="3.40.390.10:FF:000026">
    <property type="entry name" value="Pappalysin 1"/>
    <property type="match status" value="1"/>
</dbReference>
<evidence type="ECO:0000256" key="4">
    <source>
        <dbReference type="ARBA" id="ARBA00023157"/>
    </source>
</evidence>
<proteinExistence type="inferred from homology"/>
<comment type="similarity">
    <text evidence="1">Belongs to the peptidase M43B family.</text>
</comment>
<accession>A0A8C7V207</accession>